<dbReference type="GO" id="GO:0051536">
    <property type="term" value="F:iron-sulfur cluster binding"/>
    <property type="evidence" value="ECO:0007669"/>
    <property type="project" value="InterPro"/>
</dbReference>
<feature type="domain" description="NIF system FeS cluster assembly NifU N-terminal" evidence="2">
    <location>
        <begin position="10"/>
        <end position="130"/>
    </location>
</feature>
<dbReference type="FunFam" id="3.90.1010.10:FF:000002">
    <property type="entry name" value="Iron-sulfur cluster assembly scaffold protein NifU"/>
    <property type="match status" value="1"/>
</dbReference>
<evidence type="ECO:0000256" key="1">
    <source>
        <dbReference type="ARBA" id="ARBA00006420"/>
    </source>
</evidence>
<dbReference type="Gene3D" id="3.90.1010.10">
    <property type="match status" value="1"/>
</dbReference>
<comment type="similarity">
    <text evidence="1">Belongs to the NifU family.</text>
</comment>
<dbReference type="PANTHER" id="PTHR10093">
    <property type="entry name" value="IRON-SULFUR CLUSTER ASSEMBLY ENZYME NIFU HOMOLOG"/>
    <property type="match status" value="1"/>
</dbReference>
<evidence type="ECO:0000313" key="4">
    <source>
        <dbReference type="Proteomes" id="UP000510886"/>
    </source>
</evidence>
<dbReference type="GO" id="GO:0005506">
    <property type="term" value="F:iron ion binding"/>
    <property type="evidence" value="ECO:0007669"/>
    <property type="project" value="InterPro"/>
</dbReference>
<dbReference type="GO" id="GO:0016226">
    <property type="term" value="P:iron-sulfur cluster assembly"/>
    <property type="evidence" value="ECO:0007669"/>
    <property type="project" value="InterPro"/>
</dbReference>
<dbReference type="AlphaFoldDB" id="A0A7H9EKJ6"/>
<protein>
    <submittedName>
        <fullName evidence="3">SUF system NifU family Fe-S cluster assembly protein</fullName>
    </submittedName>
</protein>
<organism evidence="3 4">
    <name type="scientific">Ligilactobacillus saerimneri</name>
    <dbReference type="NCBI Taxonomy" id="228229"/>
    <lineage>
        <taxon>Bacteria</taxon>
        <taxon>Bacillati</taxon>
        <taxon>Bacillota</taxon>
        <taxon>Bacilli</taxon>
        <taxon>Lactobacillales</taxon>
        <taxon>Lactobacillaceae</taxon>
        <taxon>Ligilactobacillus</taxon>
    </lineage>
</organism>
<dbReference type="EMBL" id="CP047418">
    <property type="protein sequence ID" value="QLL78194.1"/>
    <property type="molecule type" value="Genomic_DNA"/>
</dbReference>
<dbReference type="NCBIfam" id="TIGR01994">
    <property type="entry name" value="SUF_scaf_2"/>
    <property type="match status" value="1"/>
</dbReference>
<dbReference type="SUPFAM" id="SSF82649">
    <property type="entry name" value="SufE/NifU"/>
    <property type="match status" value="1"/>
</dbReference>
<gene>
    <name evidence="3" type="ORF">GTO87_06005</name>
</gene>
<proteinExistence type="inferred from homology"/>
<name>A0A7H9EKJ6_9LACO</name>
<sequence length="149" mass="16050">MGLASLNNLYREIVLEHAQYPQNKGSLPKATHEQTLHNPTCGDTITVQLQIQDNKVIQACFSGQGCSISQASASILTEVVQGHSVDDCRHMVTAFSDLVIGQEIEPADEQLLGDAAILGSVAQFPTRIKCATLAWKALYQAIGATEEGR</sequence>
<dbReference type="RefSeq" id="WP_009553749.1">
    <property type="nucleotide sequence ID" value="NZ_CP047418.1"/>
</dbReference>
<dbReference type="Pfam" id="PF01592">
    <property type="entry name" value="NifU_N"/>
    <property type="match status" value="1"/>
</dbReference>
<dbReference type="KEGG" id="lsw:GTO87_06005"/>
<dbReference type="InterPro" id="IPR002871">
    <property type="entry name" value="NIF_FeS_clus_asmbl_NifU_N"/>
</dbReference>
<dbReference type="CDD" id="cd06664">
    <property type="entry name" value="IscU_like"/>
    <property type="match status" value="1"/>
</dbReference>
<dbReference type="Proteomes" id="UP000510886">
    <property type="component" value="Chromosome"/>
</dbReference>
<reference evidence="3 4" key="1">
    <citation type="submission" date="2020-01" db="EMBL/GenBank/DDBJ databases">
        <title>Complete and circular genome sequences of six lactobacillus isolates from horses.</title>
        <authorList>
            <person name="Hassan H.M."/>
        </authorList>
    </citation>
    <scope>NUCLEOTIDE SEQUENCE [LARGE SCALE GENOMIC DNA]</scope>
    <source>
        <strain evidence="3 4">1A</strain>
    </source>
</reference>
<accession>A0A7H9EKJ6</accession>
<evidence type="ECO:0000259" key="2">
    <source>
        <dbReference type="Pfam" id="PF01592"/>
    </source>
</evidence>
<evidence type="ECO:0000313" key="3">
    <source>
        <dbReference type="EMBL" id="QLL78194.1"/>
    </source>
</evidence>